<evidence type="ECO:0008006" key="4">
    <source>
        <dbReference type="Google" id="ProtNLM"/>
    </source>
</evidence>
<feature type="signal peptide" evidence="1">
    <location>
        <begin position="1"/>
        <end position="19"/>
    </location>
</feature>
<gene>
    <name evidence="2" type="ORF">B0T19DRAFT_414312</name>
</gene>
<dbReference type="AlphaFoldDB" id="A0AAE0IWR0"/>
<dbReference type="Proteomes" id="UP001286456">
    <property type="component" value="Unassembled WGS sequence"/>
</dbReference>
<proteinExistence type="predicted"/>
<feature type="chain" id="PRO_5042089793" description="Secreted protein" evidence="1">
    <location>
        <begin position="20"/>
        <end position="109"/>
    </location>
</feature>
<sequence>MFLFCFVLFIFHNSLVGDAAVAGMRRFCTNLKDGWMDACMQSVFGAVQLKNEEEEEGFKLWALWEGRTRYFGCSEQSSHPISLPSATFTFRAAGDMSLFCLVPPRCLLQ</sequence>
<accession>A0AAE0IWR0</accession>
<keyword evidence="3" id="KW-1185">Reference proteome</keyword>
<comment type="caution">
    <text evidence="2">The sequence shown here is derived from an EMBL/GenBank/DDBJ whole genome shotgun (WGS) entry which is preliminary data.</text>
</comment>
<keyword evidence="1" id="KW-0732">Signal</keyword>
<name>A0AAE0IWR0_9PEZI</name>
<evidence type="ECO:0000256" key="1">
    <source>
        <dbReference type="SAM" id="SignalP"/>
    </source>
</evidence>
<evidence type="ECO:0000313" key="2">
    <source>
        <dbReference type="EMBL" id="KAK3331956.1"/>
    </source>
</evidence>
<protein>
    <recommendedName>
        <fullName evidence="4">Secreted protein</fullName>
    </recommendedName>
</protein>
<evidence type="ECO:0000313" key="3">
    <source>
        <dbReference type="Proteomes" id="UP001286456"/>
    </source>
</evidence>
<reference evidence="2" key="1">
    <citation type="journal article" date="2023" name="Mol. Phylogenet. Evol.">
        <title>Genome-scale phylogeny and comparative genomics of the fungal order Sordariales.</title>
        <authorList>
            <person name="Hensen N."/>
            <person name="Bonometti L."/>
            <person name="Westerberg I."/>
            <person name="Brannstrom I.O."/>
            <person name="Guillou S."/>
            <person name="Cros-Aarteil S."/>
            <person name="Calhoun S."/>
            <person name="Haridas S."/>
            <person name="Kuo A."/>
            <person name="Mondo S."/>
            <person name="Pangilinan J."/>
            <person name="Riley R."/>
            <person name="LaButti K."/>
            <person name="Andreopoulos B."/>
            <person name="Lipzen A."/>
            <person name="Chen C."/>
            <person name="Yan M."/>
            <person name="Daum C."/>
            <person name="Ng V."/>
            <person name="Clum A."/>
            <person name="Steindorff A."/>
            <person name="Ohm R.A."/>
            <person name="Martin F."/>
            <person name="Silar P."/>
            <person name="Natvig D.O."/>
            <person name="Lalanne C."/>
            <person name="Gautier V."/>
            <person name="Ament-Velasquez S.L."/>
            <person name="Kruys A."/>
            <person name="Hutchinson M.I."/>
            <person name="Powell A.J."/>
            <person name="Barry K."/>
            <person name="Miller A.N."/>
            <person name="Grigoriev I.V."/>
            <person name="Debuchy R."/>
            <person name="Gladieux P."/>
            <person name="Hiltunen Thoren M."/>
            <person name="Johannesson H."/>
        </authorList>
    </citation>
    <scope>NUCLEOTIDE SEQUENCE</scope>
    <source>
        <strain evidence="2">SMH4131-1</strain>
    </source>
</reference>
<dbReference type="EMBL" id="JAUEPO010000002">
    <property type="protein sequence ID" value="KAK3331956.1"/>
    <property type="molecule type" value="Genomic_DNA"/>
</dbReference>
<reference evidence="2" key="2">
    <citation type="submission" date="2023-06" db="EMBL/GenBank/DDBJ databases">
        <authorList>
            <consortium name="Lawrence Berkeley National Laboratory"/>
            <person name="Haridas S."/>
            <person name="Hensen N."/>
            <person name="Bonometti L."/>
            <person name="Westerberg I."/>
            <person name="Brannstrom I.O."/>
            <person name="Guillou S."/>
            <person name="Cros-Aarteil S."/>
            <person name="Calhoun S."/>
            <person name="Kuo A."/>
            <person name="Mondo S."/>
            <person name="Pangilinan J."/>
            <person name="Riley R."/>
            <person name="Labutti K."/>
            <person name="Andreopoulos B."/>
            <person name="Lipzen A."/>
            <person name="Chen C."/>
            <person name="Yanf M."/>
            <person name="Daum C."/>
            <person name="Ng V."/>
            <person name="Clum A."/>
            <person name="Steindorff A."/>
            <person name="Ohm R."/>
            <person name="Martin F."/>
            <person name="Silar P."/>
            <person name="Natvig D."/>
            <person name="Lalanne C."/>
            <person name="Gautier V."/>
            <person name="Ament-Velasquez S.L."/>
            <person name="Kruys A."/>
            <person name="Hutchinson M.I."/>
            <person name="Powell A.J."/>
            <person name="Barry K."/>
            <person name="Miller A.N."/>
            <person name="Grigoriev I.V."/>
            <person name="Debuchy R."/>
            <person name="Gladieux P."/>
            <person name="Thoren M.H."/>
            <person name="Johannesson H."/>
        </authorList>
    </citation>
    <scope>NUCLEOTIDE SEQUENCE</scope>
    <source>
        <strain evidence="2">SMH4131-1</strain>
    </source>
</reference>
<organism evidence="2 3">
    <name type="scientific">Cercophora scortea</name>
    <dbReference type="NCBI Taxonomy" id="314031"/>
    <lineage>
        <taxon>Eukaryota</taxon>
        <taxon>Fungi</taxon>
        <taxon>Dikarya</taxon>
        <taxon>Ascomycota</taxon>
        <taxon>Pezizomycotina</taxon>
        <taxon>Sordariomycetes</taxon>
        <taxon>Sordariomycetidae</taxon>
        <taxon>Sordariales</taxon>
        <taxon>Lasiosphaeriaceae</taxon>
        <taxon>Cercophora</taxon>
    </lineage>
</organism>